<dbReference type="Proteomes" id="UP001530293">
    <property type="component" value="Unassembled WGS sequence"/>
</dbReference>
<organism evidence="4 5">
    <name type="scientific">Discostella pseudostelligera</name>
    <dbReference type="NCBI Taxonomy" id="259834"/>
    <lineage>
        <taxon>Eukaryota</taxon>
        <taxon>Sar</taxon>
        <taxon>Stramenopiles</taxon>
        <taxon>Ochrophyta</taxon>
        <taxon>Bacillariophyta</taxon>
        <taxon>Coscinodiscophyceae</taxon>
        <taxon>Thalassiosirophycidae</taxon>
        <taxon>Stephanodiscales</taxon>
        <taxon>Stephanodiscaceae</taxon>
        <taxon>Discostella</taxon>
    </lineage>
</organism>
<evidence type="ECO:0000256" key="1">
    <source>
        <dbReference type="ARBA" id="ARBA00022737"/>
    </source>
</evidence>
<dbReference type="SUPFAM" id="SSF48452">
    <property type="entry name" value="TPR-like"/>
    <property type="match status" value="1"/>
</dbReference>
<evidence type="ECO:0000256" key="2">
    <source>
        <dbReference type="ARBA" id="ARBA00022803"/>
    </source>
</evidence>
<keyword evidence="5" id="KW-1185">Reference proteome</keyword>
<dbReference type="InterPro" id="IPR011990">
    <property type="entry name" value="TPR-like_helical_dom_sf"/>
</dbReference>
<dbReference type="AlphaFoldDB" id="A0ABD3MJC0"/>
<keyword evidence="2" id="KW-0802">TPR repeat</keyword>
<keyword evidence="1" id="KW-0677">Repeat</keyword>
<dbReference type="Pfam" id="PF13181">
    <property type="entry name" value="TPR_8"/>
    <property type="match status" value="1"/>
</dbReference>
<dbReference type="InterPro" id="IPR019734">
    <property type="entry name" value="TPR_rpt"/>
</dbReference>
<evidence type="ECO:0000313" key="5">
    <source>
        <dbReference type="Proteomes" id="UP001530293"/>
    </source>
</evidence>
<gene>
    <name evidence="4" type="ORF">ACHAWU_003988</name>
</gene>
<evidence type="ECO:0000313" key="4">
    <source>
        <dbReference type="EMBL" id="KAL3764176.1"/>
    </source>
</evidence>
<dbReference type="PANTHER" id="PTHR45641:SF19">
    <property type="entry name" value="NEPHROCYSTIN-3"/>
    <property type="match status" value="1"/>
</dbReference>
<feature type="compositionally biased region" description="Polar residues" evidence="3">
    <location>
        <begin position="1"/>
        <end position="18"/>
    </location>
</feature>
<protein>
    <submittedName>
        <fullName evidence="4">Uncharacterized protein</fullName>
    </submittedName>
</protein>
<dbReference type="EMBL" id="JALLBG020000108">
    <property type="protein sequence ID" value="KAL3764176.1"/>
    <property type="molecule type" value="Genomic_DNA"/>
</dbReference>
<reference evidence="4 5" key="1">
    <citation type="submission" date="2024-10" db="EMBL/GenBank/DDBJ databases">
        <title>Updated reference genomes for cyclostephanoid diatoms.</title>
        <authorList>
            <person name="Roberts W.R."/>
            <person name="Alverson A.J."/>
        </authorList>
    </citation>
    <scope>NUCLEOTIDE SEQUENCE [LARGE SCALE GENOMIC DNA]</scope>
    <source>
        <strain evidence="4 5">AJA232-27</strain>
    </source>
</reference>
<proteinExistence type="predicted"/>
<dbReference type="Pfam" id="PF13424">
    <property type="entry name" value="TPR_12"/>
    <property type="match status" value="1"/>
</dbReference>
<sequence>MTASKVRTLQPSGNSSPGSVERSDAAARSGLCGESGMFSWCEVDMIQDAVCGNGFSLSVMESRDDDQCNSPNTGSIFDAFKTLEQDHELSKSKSFPQYGGYSKSFGNNTLAVAKEPSTASLLETLPTSAFGGIEKSRYDQFMRLLKSASTSHGANSTQVADLYVTMSTEIGEGSDSTASSKEIALHLLDEAFGIYQALLGDSQQKTIDCRVQIGKICQSLERYDEALECFCMAAYMREALVGVLHPSVSDVWVQISSVHYSKSKFELALKASAKALTGYRNAYGDKHRTVIAVLKTIAQIHIQMGNQDKAVDIQKYVRLHSPKGDTM</sequence>
<feature type="region of interest" description="Disordered" evidence="3">
    <location>
        <begin position="1"/>
        <end position="23"/>
    </location>
</feature>
<dbReference type="Gene3D" id="1.25.40.10">
    <property type="entry name" value="Tetratricopeptide repeat domain"/>
    <property type="match status" value="1"/>
</dbReference>
<accession>A0ABD3MJC0</accession>
<dbReference type="PANTHER" id="PTHR45641">
    <property type="entry name" value="TETRATRICOPEPTIDE REPEAT PROTEIN (AFU_ORTHOLOGUE AFUA_6G03870)"/>
    <property type="match status" value="1"/>
</dbReference>
<comment type="caution">
    <text evidence="4">The sequence shown here is derived from an EMBL/GenBank/DDBJ whole genome shotgun (WGS) entry which is preliminary data.</text>
</comment>
<evidence type="ECO:0000256" key="3">
    <source>
        <dbReference type="SAM" id="MobiDB-lite"/>
    </source>
</evidence>
<name>A0ABD3MJC0_9STRA</name>